<reference evidence="4 5" key="1">
    <citation type="submission" date="2015-11" db="EMBL/GenBank/DDBJ databases">
        <title>Complete genome sequencing of a biphenyl-degrading bacterium, Pseudomonas putida KF715 (=NBRC110667).</title>
        <authorList>
            <person name="Suenaga H."/>
            <person name="Fujihara N."/>
            <person name="Watanabe T."/>
            <person name="Hirose J."/>
            <person name="Kimura N."/>
            <person name="Yamazoe A."/>
            <person name="Hosoyama A."/>
            <person name="Shimodaira J."/>
            <person name="Furukawa K."/>
        </authorList>
    </citation>
    <scope>NUCLEOTIDE SEQUENCE [LARGE SCALE GENOMIC DNA]</scope>
    <source>
        <strain evidence="4 5">KF715</strain>
    </source>
</reference>
<evidence type="ECO:0000313" key="4">
    <source>
        <dbReference type="EMBL" id="BAW25916.1"/>
    </source>
</evidence>
<organism evidence="4 5">
    <name type="scientific">Pseudomonas putida</name>
    <name type="common">Arthrobacter siderocapsulatus</name>
    <dbReference type="NCBI Taxonomy" id="303"/>
    <lineage>
        <taxon>Bacteria</taxon>
        <taxon>Pseudomonadati</taxon>
        <taxon>Pseudomonadota</taxon>
        <taxon>Gammaproteobacteria</taxon>
        <taxon>Pseudomonadales</taxon>
        <taxon>Pseudomonadaceae</taxon>
        <taxon>Pseudomonas</taxon>
    </lineage>
</organism>
<dbReference type="PANTHER" id="PTHR42901:SF1">
    <property type="entry name" value="ALCOHOL DEHYDROGENASE"/>
    <property type="match status" value="1"/>
</dbReference>
<gene>
    <name evidence="4" type="ORF">KF715C_ch53430</name>
</gene>
<evidence type="ECO:0000259" key="3">
    <source>
        <dbReference type="SMART" id="SM00822"/>
    </source>
</evidence>
<dbReference type="SUPFAM" id="SSF51735">
    <property type="entry name" value="NAD(P)-binding Rossmann-fold domains"/>
    <property type="match status" value="1"/>
</dbReference>
<name>A0A1L7NKA3_PSEPU</name>
<dbReference type="InterPro" id="IPR002347">
    <property type="entry name" value="SDR_fam"/>
</dbReference>
<dbReference type="Gene3D" id="3.40.50.720">
    <property type="entry name" value="NAD(P)-binding Rossmann-like Domain"/>
    <property type="match status" value="1"/>
</dbReference>
<dbReference type="SMART" id="SM00822">
    <property type="entry name" value="PKS_KR"/>
    <property type="match status" value="1"/>
</dbReference>
<dbReference type="Pfam" id="PF00106">
    <property type="entry name" value="adh_short"/>
    <property type="match status" value="1"/>
</dbReference>
<dbReference type="GO" id="GO:0016616">
    <property type="term" value="F:oxidoreductase activity, acting on the CH-OH group of donors, NAD or NADP as acceptor"/>
    <property type="evidence" value="ECO:0007669"/>
    <property type="project" value="UniProtKB-ARBA"/>
</dbReference>
<dbReference type="PRINTS" id="PR00081">
    <property type="entry name" value="GDHRDH"/>
</dbReference>
<dbReference type="AlphaFoldDB" id="A0A1L7NKA3"/>
<proteinExistence type="inferred from homology"/>
<dbReference type="EMBL" id="AP015029">
    <property type="protein sequence ID" value="BAW25916.1"/>
    <property type="molecule type" value="Genomic_DNA"/>
</dbReference>
<comment type="similarity">
    <text evidence="1">Belongs to the short-chain dehydrogenases/reductases (SDR) family.</text>
</comment>
<dbReference type="InterPro" id="IPR036291">
    <property type="entry name" value="NAD(P)-bd_dom_sf"/>
</dbReference>
<dbReference type="FunFam" id="3.40.50.720:FF:000047">
    <property type="entry name" value="NADP-dependent L-serine/L-allo-threonine dehydrogenase"/>
    <property type="match status" value="1"/>
</dbReference>
<sequence>MTTYREEQSMTSTVFITGATSGFGEATARRFADAGWKLVLTGRRKERLDALCAELSAKTEVHGLVLDVRDRKAMEQAIAGLPTGFEKLRGLVNNAGLALGVDAAQNCSLDDWETMVDTNIKGLMYTTRLLLPRLIAHGRGASILNVGSVAGNYPYPGSNVYGGTKAFVGQFSLSLRCDLRGTGVRVSNIEPGLCESEFSLVRFGGDQAKYDATYAGAEPIQPQDIAETIFWILNQPAHININSLELMPVSQDWAGFSIDRSVKG</sequence>
<evidence type="ECO:0000313" key="5">
    <source>
        <dbReference type="Proteomes" id="UP000218731"/>
    </source>
</evidence>
<evidence type="ECO:0000256" key="2">
    <source>
        <dbReference type="ARBA" id="ARBA00023002"/>
    </source>
</evidence>
<evidence type="ECO:0000256" key="1">
    <source>
        <dbReference type="ARBA" id="ARBA00006484"/>
    </source>
</evidence>
<dbReference type="PROSITE" id="PS00061">
    <property type="entry name" value="ADH_SHORT"/>
    <property type="match status" value="1"/>
</dbReference>
<dbReference type="InterPro" id="IPR057326">
    <property type="entry name" value="KR_dom"/>
</dbReference>
<accession>A0A1L7NKA3</accession>
<dbReference type="CDD" id="cd05346">
    <property type="entry name" value="SDR_c5"/>
    <property type="match status" value="1"/>
</dbReference>
<keyword evidence="2" id="KW-0560">Oxidoreductase</keyword>
<feature type="domain" description="Ketoreductase" evidence="3">
    <location>
        <begin position="12"/>
        <end position="192"/>
    </location>
</feature>
<dbReference type="Proteomes" id="UP000218731">
    <property type="component" value="Chromosome 1"/>
</dbReference>
<dbReference type="InterPro" id="IPR020904">
    <property type="entry name" value="Sc_DH/Rdtase_CS"/>
</dbReference>
<protein>
    <submittedName>
        <fullName evidence="4">Glucose/ribitol dehydrogenase family protein</fullName>
    </submittedName>
</protein>
<dbReference type="PANTHER" id="PTHR42901">
    <property type="entry name" value="ALCOHOL DEHYDROGENASE"/>
    <property type="match status" value="1"/>
</dbReference>